<evidence type="ECO:0000313" key="2">
    <source>
        <dbReference type="Proteomes" id="UP001148838"/>
    </source>
</evidence>
<comment type="caution">
    <text evidence="1">The sequence shown here is derived from an EMBL/GenBank/DDBJ whole genome shotgun (WGS) entry which is preliminary data.</text>
</comment>
<dbReference type="EMBL" id="JAJSOF020000019">
    <property type="protein sequence ID" value="KAJ4439018.1"/>
    <property type="molecule type" value="Genomic_DNA"/>
</dbReference>
<keyword evidence="2" id="KW-1185">Reference proteome</keyword>
<gene>
    <name evidence="1" type="ORF">ANN_14974</name>
</gene>
<proteinExistence type="predicted"/>
<dbReference type="Proteomes" id="UP001148838">
    <property type="component" value="Unassembled WGS sequence"/>
</dbReference>
<sequence>MSPGSSTESYPTFARIGLRENPEKSTRSENIKTLEKIQKRAVKCCNNSPLKWDTLTDRRTRIRLCAMFETYRGGTGPSSLQPRPGNPVISISSDLALWLAATLVGTDEIVTPCEESCLNINIPFTDYRPTGGSAPNFVRMFDCMLTLTYLQHWMSDTHRSYQCFFSDGTCWNSVPPKDCSAFIMPVYVSFATSANTATLNLPLRRSNGYAYRSVAISSFLTENLVASRTLRSNFIHFKTFDPIPHRINDAINKLKEDIDSIVTWTKKFHLNINPGKTQAIILGHKRQTDAVKHLDISPVKRPRVALSSTSNRK</sequence>
<organism evidence="1 2">
    <name type="scientific">Periplaneta americana</name>
    <name type="common">American cockroach</name>
    <name type="synonym">Blatta americana</name>
    <dbReference type="NCBI Taxonomy" id="6978"/>
    <lineage>
        <taxon>Eukaryota</taxon>
        <taxon>Metazoa</taxon>
        <taxon>Ecdysozoa</taxon>
        <taxon>Arthropoda</taxon>
        <taxon>Hexapoda</taxon>
        <taxon>Insecta</taxon>
        <taxon>Pterygota</taxon>
        <taxon>Neoptera</taxon>
        <taxon>Polyneoptera</taxon>
        <taxon>Dictyoptera</taxon>
        <taxon>Blattodea</taxon>
        <taxon>Blattoidea</taxon>
        <taxon>Blattidae</taxon>
        <taxon>Blattinae</taxon>
        <taxon>Periplaneta</taxon>
    </lineage>
</organism>
<reference evidence="1 2" key="1">
    <citation type="journal article" date="2022" name="Allergy">
        <title>Genome assembly and annotation of Periplaneta americana reveal a comprehensive cockroach allergen profile.</title>
        <authorList>
            <person name="Wang L."/>
            <person name="Xiong Q."/>
            <person name="Saelim N."/>
            <person name="Wang L."/>
            <person name="Nong W."/>
            <person name="Wan A.T."/>
            <person name="Shi M."/>
            <person name="Liu X."/>
            <person name="Cao Q."/>
            <person name="Hui J.H.L."/>
            <person name="Sookrung N."/>
            <person name="Leung T.F."/>
            <person name="Tungtrongchitr A."/>
            <person name="Tsui S.K.W."/>
        </authorList>
    </citation>
    <scope>NUCLEOTIDE SEQUENCE [LARGE SCALE GENOMIC DNA]</scope>
    <source>
        <strain evidence="1">PWHHKU_190912</strain>
    </source>
</reference>
<name>A0ABQ8SXR9_PERAM</name>
<accession>A0ABQ8SXR9</accession>
<protein>
    <submittedName>
        <fullName evidence="1">Uncharacterized protein</fullName>
    </submittedName>
</protein>
<evidence type="ECO:0000313" key="1">
    <source>
        <dbReference type="EMBL" id="KAJ4439018.1"/>
    </source>
</evidence>